<dbReference type="Proteomes" id="UP001209540">
    <property type="component" value="Unassembled WGS sequence"/>
</dbReference>
<dbReference type="FunFam" id="3.20.20.10:FF:000005">
    <property type="entry name" value="Ornithine decarboxylase"/>
    <property type="match status" value="1"/>
</dbReference>
<dbReference type="InterPro" id="IPR022643">
    <property type="entry name" value="De-COase2_C"/>
</dbReference>
<comment type="caution">
    <text evidence="9">The sequence shown here is derived from an EMBL/GenBank/DDBJ whole genome shotgun (WGS) entry which is preliminary data.</text>
</comment>
<dbReference type="Gene3D" id="3.20.20.10">
    <property type="entry name" value="Alanine racemase"/>
    <property type="match status" value="1"/>
</dbReference>
<evidence type="ECO:0000256" key="3">
    <source>
        <dbReference type="ARBA" id="ARBA00022898"/>
    </source>
</evidence>
<protein>
    <submittedName>
        <fullName evidence="9">Pyridoxal-dependent decarboxylase</fullName>
    </submittedName>
</protein>
<dbReference type="SUPFAM" id="SSF51419">
    <property type="entry name" value="PLP-binding barrel"/>
    <property type="match status" value="1"/>
</dbReference>
<evidence type="ECO:0000259" key="7">
    <source>
        <dbReference type="Pfam" id="PF00278"/>
    </source>
</evidence>
<gene>
    <name evidence="9" type="ORF">BDA99DRAFT_497835</name>
</gene>
<dbReference type="GO" id="GO:0005737">
    <property type="term" value="C:cytoplasm"/>
    <property type="evidence" value="ECO:0007669"/>
    <property type="project" value="TreeGrafter"/>
</dbReference>
<dbReference type="Gene3D" id="2.40.37.10">
    <property type="entry name" value="Lyase, Ornithine Decarboxylase, Chain A, domain 1"/>
    <property type="match status" value="1"/>
</dbReference>
<comment type="similarity">
    <text evidence="2 6">Belongs to the Orn/Lys/Arg decarboxylase class-II family.</text>
</comment>
<evidence type="ECO:0000259" key="8">
    <source>
        <dbReference type="Pfam" id="PF02784"/>
    </source>
</evidence>
<dbReference type="InterPro" id="IPR000183">
    <property type="entry name" value="Orn/DAP/Arg_de-COase"/>
</dbReference>
<dbReference type="EMBL" id="JAIXMP010000004">
    <property type="protein sequence ID" value="KAI9274535.1"/>
    <property type="molecule type" value="Genomic_DNA"/>
</dbReference>
<dbReference type="PRINTS" id="PR01182">
    <property type="entry name" value="ORNDCRBXLASE"/>
</dbReference>
<dbReference type="GO" id="GO:0004586">
    <property type="term" value="F:ornithine decarboxylase activity"/>
    <property type="evidence" value="ECO:0007669"/>
    <property type="project" value="TreeGrafter"/>
</dbReference>
<dbReference type="InterPro" id="IPR002433">
    <property type="entry name" value="Orn_de-COase"/>
</dbReference>
<keyword evidence="10" id="KW-1185">Reference proteome</keyword>
<evidence type="ECO:0000256" key="5">
    <source>
        <dbReference type="PIRSR" id="PIRSR600183-50"/>
    </source>
</evidence>
<comment type="cofactor">
    <cofactor evidence="1 5">
        <name>pyridoxal 5'-phosphate</name>
        <dbReference type="ChEBI" id="CHEBI:597326"/>
    </cofactor>
</comment>
<reference evidence="9" key="1">
    <citation type="journal article" date="2022" name="IScience">
        <title>Evolution of zygomycete secretomes and the origins of terrestrial fungal ecologies.</title>
        <authorList>
            <person name="Chang Y."/>
            <person name="Wang Y."/>
            <person name="Mondo S."/>
            <person name="Ahrendt S."/>
            <person name="Andreopoulos W."/>
            <person name="Barry K."/>
            <person name="Beard J."/>
            <person name="Benny G.L."/>
            <person name="Blankenship S."/>
            <person name="Bonito G."/>
            <person name="Cuomo C."/>
            <person name="Desiro A."/>
            <person name="Gervers K.A."/>
            <person name="Hundley H."/>
            <person name="Kuo A."/>
            <person name="LaButti K."/>
            <person name="Lang B.F."/>
            <person name="Lipzen A."/>
            <person name="O'Donnell K."/>
            <person name="Pangilinan J."/>
            <person name="Reynolds N."/>
            <person name="Sandor L."/>
            <person name="Smith M.E."/>
            <person name="Tsang A."/>
            <person name="Grigoriev I.V."/>
            <person name="Stajich J.E."/>
            <person name="Spatafora J.W."/>
        </authorList>
    </citation>
    <scope>NUCLEOTIDE SEQUENCE</scope>
    <source>
        <strain evidence="9">RSA 2281</strain>
    </source>
</reference>
<dbReference type="GO" id="GO:0033387">
    <property type="term" value="P:putrescine biosynthetic process from arginine, via ornithine"/>
    <property type="evidence" value="ECO:0007669"/>
    <property type="project" value="TreeGrafter"/>
</dbReference>
<reference evidence="9" key="2">
    <citation type="submission" date="2023-02" db="EMBL/GenBank/DDBJ databases">
        <authorList>
            <consortium name="DOE Joint Genome Institute"/>
            <person name="Mondo S.J."/>
            <person name="Chang Y."/>
            <person name="Wang Y."/>
            <person name="Ahrendt S."/>
            <person name="Andreopoulos W."/>
            <person name="Barry K."/>
            <person name="Beard J."/>
            <person name="Benny G.L."/>
            <person name="Blankenship S."/>
            <person name="Bonito G."/>
            <person name="Cuomo C."/>
            <person name="Desiro A."/>
            <person name="Gervers K.A."/>
            <person name="Hundley H."/>
            <person name="Kuo A."/>
            <person name="LaButti K."/>
            <person name="Lang B.F."/>
            <person name="Lipzen A."/>
            <person name="O'Donnell K."/>
            <person name="Pangilinan J."/>
            <person name="Reynolds N."/>
            <person name="Sandor L."/>
            <person name="Smith M.W."/>
            <person name="Tsang A."/>
            <person name="Grigoriev I.V."/>
            <person name="Stajich J.E."/>
            <person name="Spatafora J.W."/>
        </authorList>
    </citation>
    <scope>NUCLEOTIDE SEQUENCE</scope>
    <source>
        <strain evidence="9">RSA 2281</strain>
    </source>
</reference>
<dbReference type="Pfam" id="PF02784">
    <property type="entry name" value="Orn_Arg_deC_N"/>
    <property type="match status" value="1"/>
</dbReference>
<dbReference type="Pfam" id="PF00278">
    <property type="entry name" value="Orn_DAP_Arg_deC"/>
    <property type="match status" value="1"/>
</dbReference>
<proteinExistence type="inferred from homology"/>
<feature type="active site" description="Proton donor" evidence="5">
    <location>
        <position position="376"/>
    </location>
</feature>
<feature type="domain" description="Orn/DAP/Arg decarboxylase 2 N-terminal" evidence="8">
    <location>
        <begin position="52"/>
        <end position="287"/>
    </location>
</feature>
<evidence type="ECO:0000256" key="6">
    <source>
        <dbReference type="RuleBase" id="RU003737"/>
    </source>
</evidence>
<dbReference type="CDD" id="cd00622">
    <property type="entry name" value="PLPDE_III_ODC"/>
    <property type="match status" value="1"/>
</dbReference>
<accession>A0AAD5K8L7</accession>
<evidence type="ECO:0000256" key="4">
    <source>
        <dbReference type="ARBA" id="ARBA00023239"/>
    </source>
</evidence>
<dbReference type="SUPFAM" id="SSF50621">
    <property type="entry name" value="Alanine racemase C-terminal domain-like"/>
    <property type="match status" value="1"/>
</dbReference>
<feature type="modified residue" description="N6-(pyridoxal phosphate)lysine" evidence="5">
    <location>
        <position position="75"/>
    </location>
</feature>
<sequence length="429" mass="48282">MSNTEVQQDIASDGYSIQGKSIGEAIKRQLETPFVTGTDVEWDRPFYVGDLAELRSQYLKWKARLPRIEPFFAIKSNPDPTAAKYLAALGVGFDCASQAEIEQVLDMGVDKDRIIYTHPYKNPSFLQYVAQQETPLMTFDSESELHKIKRIYPNAKLVIRILVDDKDSVIRLSRKSGVPLYEVEELLSLAKDLELNIVGVCFHVGSGCKNPNSYYDAVLRARQVFDQAKSFGFKMELLNVGGGFNESGITEGATFEKAAAVLGPAVDELFPSNDVRVIGEPGRYFVGSAYTLCLGIMGRRRAIIENEIDMDVIKKEKESNNYMYYINDGYFGSFGMMCLDPDRLNIKVLRKNGEYFYGKEINEDEKYPCTIWGTTCSSYDCVSKDTKLPVLNEGDWLYLSNAGAYSYVVASTFNGFDIPKIIYINSDKQ</sequence>
<evidence type="ECO:0000313" key="10">
    <source>
        <dbReference type="Proteomes" id="UP001209540"/>
    </source>
</evidence>
<dbReference type="PANTHER" id="PTHR11482">
    <property type="entry name" value="ARGININE/DIAMINOPIMELATE/ORNITHINE DECARBOXYLASE"/>
    <property type="match status" value="1"/>
</dbReference>
<dbReference type="AlphaFoldDB" id="A0AAD5K8L7"/>
<dbReference type="InterPro" id="IPR009006">
    <property type="entry name" value="Ala_racemase/Decarboxylase_C"/>
</dbReference>
<dbReference type="PANTHER" id="PTHR11482:SF6">
    <property type="entry name" value="ORNITHINE DECARBOXYLASE 1-RELATED"/>
    <property type="match status" value="1"/>
</dbReference>
<dbReference type="PRINTS" id="PR01179">
    <property type="entry name" value="ODADCRBXLASE"/>
</dbReference>
<dbReference type="InterPro" id="IPR029066">
    <property type="entry name" value="PLP-binding_barrel"/>
</dbReference>
<evidence type="ECO:0000256" key="1">
    <source>
        <dbReference type="ARBA" id="ARBA00001933"/>
    </source>
</evidence>
<dbReference type="InterPro" id="IPR022644">
    <property type="entry name" value="De-COase2_N"/>
</dbReference>
<evidence type="ECO:0000256" key="2">
    <source>
        <dbReference type="ARBA" id="ARBA00008872"/>
    </source>
</evidence>
<keyword evidence="4" id="KW-0456">Lyase</keyword>
<evidence type="ECO:0000313" key="9">
    <source>
        <dbReference type="EMBL" id="KAI9274535.1"/>
    </source>
</evidence>
<organism evidence="9 10">
    <name type="scientific">Phascolomyces articulosus</name>
    <dbReference type="NCBI Taxonomy" id="60185"/>
    <lineage>
        <taxon>Eukaryota</taxon>
        <taxon>Fungi</taxon>
        <taxon>Fungi incertae sedis</taxon>
        <taxon>Mucoromycota</taxon>
        <taxon>Mucoromycotina</taxon>
        <taxon>Mucoromycetes</taxon>
        <taxon>Mucorales</taxon>
        <taxon>Lichtheimiaceae</taxon>
        <taxon>Phascolomyces</taxon>
    </lineage>
</organism>
<keyword evidence="3 5" id="KW-0663">Pyridoxal phosphate</keyword>
<name>A0AAD5K8L7_9FUNG</name>
<feature type="domain" description="Orn/DAP/Arg decarboxylase 2 C-terminal" evidence="7">
    <location>
        <begin position="311"/>
        <end position="403"/>
    </location>
</feature>